<evidence type="ECO:0000313" key="2">
    <source>
        <dbReference type="Proteomes" id="UP001596163"/>
    </source>
</evidence>
<evidence type="ECO:0000313" key="1">
    <source>
        <dbReference type="EMBL" id="MFC5192189.1"/>
    </source>
</evidence>
<dbReference type="SUPFAM" id="SSF53137">
    <property type="entry name" value="Translational machinery components"/>
    <property type="match status" value="1"/>
</dbReference>
<sequence>MEHYKQVGVWIDHSKAHLIGFKSGQVRLLETVESPFESIKRIEGEGRDMSRFSPNPVHVSNNEYKKHHIVQNEINEYMRMMEQKLANFEDILLFGPGTMKERMKNRLREKKAFEGKWLSVERSDKLTENQLLAFVREFYKKEGV</sequence>
<comment type="caution">
    <text evidence="1">The sequence shown here is derived from an EMBL/GenBank/DDBJ whole genome shotgun (WGS) entry which is preliminary data.</text>
</comment>
<dbReference type="RefSeq" id="WP_377914959.1">
    <property type="nucleotide sequence ID" value="NZ_JBHSKS010000007.1"/>
</dbReference>
<keyword evidence="2" id="KW-1185">Reference proteome</keyword>
<evidence type="ECO:0008006" key="3">
    <source>
        <dbReference type="Google" id="ProtNLM"/>
    </source>
</evidence>
<organism evidence="1 2">
    <name type="scientific">Algoriphagus aquatilis</name>
    <dbReference type="NCBI Taxonomy" id="490186"/>
    <lineage>
        <taxon>Bacteria</taxon>
        <taxon>Pseudomonadati</taxon>
        <taxon>Bacteroidota</taxon>
        <taxon>Cytophagia</taxon>
        <taxon>Cytophagales</taxon>
        <taxon>Cyclobacteriaceae</taxon>
        <taxon>Algoriphagus</taxon>
    </lineage>
</organism>
<accession>A0ABW0BW96</accession>
<dbReference type="Gene3D" id="3.30.420.60">
    <property type="entry name" value="eRF1 domain 2"/>
    <property type="match status" value="1"/>
</dbReference>
<reference evidence="2" key="1">
    <citation type="journal article" date="2019" name="Int. J. Syst. Evol. Microbiol.">
        <title>The Global Catalogue of Microorganisms (GCM) 10K type strain sequencing project: providing services to taxonomists for standard genome sequencing and annotation.</title>
        <authorList>
            <consortium name="The Broad Institute Genomics Platform"/>
            <consortium name="The Broad Institute Genome Sequencing Center for Infectious Disease"/>
            <person name="Wu L."/>
            <person name="Ma J."/>
        </authorList>
    </citation>
    <scope>NUCLEOTIDE SEQUENCE [LARGE SCALE GENOMIC DNA]</scope>
    <source>
        <strain evidence="2">CGMCC 1.7030</strain>
    </source>
</reference>
<gene>
    <name evidence="1" type="ORF">ACFPIK_10450</name>
</gene>
<dbReference type="InterPro" id="IPR042226">
    <property type="entry name" value="eFR1_2_sf"/>
</dbReference>
<protein>
    <recommendedName>
        <fullName evidence="3">Host attachment protein</fullName>
    </recommendedName>
</protein>
<dbReference type="Proteomes" id="UP001596163">
    <property type="component" value="Unassembled WGS sequence"/>
</dbReference>
<proteinExistence type="predicted"/>
<dbReference type="EMBL" id="JBHSKS010000007">
    <property type="protein sequence ID" value="MFC5192189.1"/>
    <property type="molecule type" value="Genomic_DNA"/>
</dbReference>
<name>A0ABW0BW96_9BACT</name>